<sequence length="110" mass="11816">MLNGVVARRSKARKKPSLGVPREIILLTGAKEWPYTVAADDGSGVCGKVPLPCDALPEDVQERVFTPLAELTRAWHGIDIDVTWSPLTQDSWVGRITRGDGTPPVEGGPA</sequence>
<dbReference type="Proteomes" id="UP000265325">
    <property type="component" value="Unassembled WGS sequence"/>
</dbReference>
<reference evidence="1 2" key="1">
    <citation type="submission" date="2015-05" db="EMBL/GenBank/DDBJ databases">
        <title>Draft Genome assembly of Streptomyces showdoensis.</title>
        <authorList>
            <person name="Thapa K.K."/>
            <person name="Metsa-Ketela M."/>
        </authorList>
    </citation>
    <scope>NUCLEOTIDE SEQUENCE [LARGE SCALE GENOMIC DNA]</scope>
    <source>
        <strain evidence="1 2">ATCC 15227</strain>
    </source>
</reference>
<comment type="caution">
    <text evidence="1">The sequence shown here is derived from an EMBL/GenBank/DDBJ whole genome shotgun (WGS) entry which is preliminary data.</text>
</comment>
<organism evidence="1 2">
    <name type="scientific">Streptomyces showdoensis</name>
    <dbReference type="NCBI Taxonomy" id="68268"/>
    <lineage>
        <taxon>Bacteria</taxon>
        <taxon>Bacillati</taxon>
        <taxon>Actinomycetota</taxon>
        <taxon>Actinomycetes</taxon>
        <taxon>Kitasatosporales</taxon>
        <taxon>Streptomycetaceae</taxon>
        <taxon>Streptomyces</taxon>
    </lineage>
</organism>
<accession>A0A2P2GRN0</accession>
<proteinExistence type="predicted"/>
<protein>
    <submittedName>
        <fullName evidence="1">Uncharacterized protein</fullName>
    </submittedName>
</protein>
<evidence type="ECO:0000313" key="1">
    <source>
        <dbReference type="EMBL" id="KKZ73545.1"/>
    </source>
</evidence>
<dbReference type="AlphaFoldDB" id="A0A2P2GRN0"/>
<keyword evidence="2" id="KW-1185">Reference proteome</keyword>
<evidence type="ECO:0000313" key="2">
    <source>
        <dbReference type="Proteomes" id="UP000265325"/>
    </source>
</evidence>
<dbReference type="EMBL" id="LAQS01000016">
    <property type="protein sequence ID" value="KKZ73545.1"/>
    <property type="molecule type" value="Genomic_DNA"/>
</dbReference>
<name>A0A2P2GRN0_STREW</name>
<gene>
    <name evidence="1" type="ORF">VO63_12470</name>
</gene>